<proteinExistence type="predicted"/>
<organism evidence="2 3">
    <name type="scientific">Kocuria carniphila</name>
    <dbReference type="NCBI Taxonomy" id="262208"/>
    <lineage>
        <taxon>Bacteria</taxon>
        <taxon>Bacillati</taxon>
        <taxon>Actinomycetota</taxon>
        <taxon>Actinomycetes</taxon>
        <taxon>Micrococcales</taxon>
        <taxon>Micrococcaceae</taxon>
        <taxon>Kocuria</taxon>
    </lineage>
</organism>
<dbReference type="EMBL" id="JAYWLU010000021">
    <property type="protein sequence ID" value="MEX3595998.1"/>
    <property type="molecule type" value="Genomic_DNA"/>
</dbReference>
<dbReference type="RefSeq" id="WP_368630067.1">
    <property type="nucleotide sequence ID" value="NZ_JAYWLU010000021.1"/>
</dbReference>
<keyword evidence="2" id="KW-0808">Transferase</keyword>
<dbReference type="Gene3D" id="3.90.1150.10">
    <property type="entry name" value="Aspartate Aminotransferase, domain 1"/>
    <property type="match status" value="1"/>
</dbReference>
<feature type="domain" description="Aminotransferase class I/classII large" evidence="1">
    <location>
        <begin position="36"/>
        <end position="377"/>
    </location>
</feature>
<keyword evidence="3" id="KW-1185">Reference proteome</keyword>
<dbReference type="Pfam" id="PF00155">
    <property type="entry name" value="Aminotran_1_2"/>
    <property type="match status" value="1"/>
</dbReference>
<dbReference type="PANTHER" id="PTHR42858:SF1">
    <property type="entry name" value="LD15494P"/>
    <property type="match status" value="1"/>
</dbReference>
<evidence type="ECO:0000259" key="1">
    <source>
        <dbReference type="Pfam" id="PF00155"/>
    </source>
</evidence>
<dbReference type="SUPFAM" id="SSF53383">
    <property type="entry name" value="PLP-dependent transferases"/>
    <property type="match status" value="1"/>
</dbReference>
<dbReference type="GO" id="GO:0008483">
    <property type="term" value="F:transaminase activity"/>
    <property type="evidence" value="ECO:0007669"/>
    <property type="project" value="UniProtKB-KW"/>
</dbReference>
<dbReference type="Gene3D" id="3.40.640.10">
    <property type="entry name" value="Type I PLP-dependent aspartate aminotransferase-like (Major domain)"/>
    <property type="match status" value="1"/>
</dbReference>
<sequence>MTTSASDRLEDVLVQGDANPIALDLGPGYLGEALLPTQSVANAYATVLADLPRAALGYGPELGPRPAREAVAALRGVDSDAIMMTAGISGMLDVIACANRSHGGTILVEAVSYDLANAVFRDHGYKIARTRPEESDPVRALAQALELHRASTAFIYLTPTLGNPTGRTMSIEQRNAVIELAQRFDVQIIEDDAYADHVEEADRPLSLAELGSGLETRDHQPLVIGLGSGSKVLGAGLRVGWLMAPPEWLHEFSSRGQFRSGGCANQIAALVLAHLVANGDYSRQARRVRHVLAERATAFRTGIAETSEGLLTPSQHWAGGLFDWIDAPNPTAIERGGELEGIRVYAGTRFGEDSRGHLRVAYGTVSAKEAHEAGRRIGALSTNPSTTTTTFLEDQ</sequence>
<reference evidence="2 3" key="1">
    <citation type="journal article" date="2024" name="Fungal Genet. Biol.">
        <title>The porcine skin microbiome exhibits broad fungal antagonism.</title>
        <authorList>
            <person name="De La Cruz K.F."/>
            <person name="Townsend E.C."/>
            <person name="Alex Cheong J.Z."/>
            <person name="Salamzade R."/>
            <person name="Liu A."/>
            <person name="Sandstrom S."/>
            <person name="Davila E."/>
            <person name="Huang L."/>
            <person name="Xu K.H."/>
            <person name="Wu S.Y."/>
            <person name="Meudt J.J."/>
            <person name="Shanmuganayagam D."/>
            <person name="Gibson A.L.F."/>
            <person name="Kalan L.R."/>
        </authorList>
    </citation>
    <scope>NUCLEOTIDE SEQUENCE [LARGE SCALE GENOMIC DNA]</scope>
    <source>
        <strain evidence="2 3">LK2625</strain>
    </source>
</reference>
<evidence type="ECO:0000313" key="3">
    <source>
        <dbReference type="Proteomes" id="UP001558481"/>
    </source>
</evidence>
<name>A0ABV3V5F4_9MICC</name>
<dbReference type="CDD" id="cd00609">
    <property type="entry name" value="AAT_like"/>
    <property type="match status" value="1"/>
</dbReference>
<evidence type="ECO:0000313" key="2">
    <source>
        <dbReference type="EMBL" id="MEX3595998.1"/>
    </source>
</evidence>
<dbReference type="InterPro" id="IPR015421">
    <property type="entry name" value="PyrdxlP-dep_Trfase_major"/>
</dbReference>
<protein>
    <submittedName>
        <fullName evidence="2">PLP-dependent aminotransferase family protein</fullName>
    </submittedName>
</protein>
<keyword evidence="2" id="KW-0032">Aminotransferase</keyword>
<dbReference type="PANTHER" id="PTHR42858">
    <property type="entry name" value="AMINOTRANSFERASE"/>
    <property type="match status" value="1"/>
</dbReference>
<dbReference type="InterPro" id="IPR015424">
    <property type="entry name" value="PyrdxlP-dep_Trfase"/>
</dbReference>
<comment type="caution">
    <text evidence="2">The sequence shown here is derived from an EMBL/GenBank/DDBJ whole genome shotgun (WGS) entry which is preliminary data.</text>
</comment>
<dbReference type="InterPro" id="IPR015422">
    <property type="entry name" value="PyrdxlP-dep_Trfase_small"/>
</dbReference>
<dbReference type="InterPro" id="IPR004839">
    <property type="entry name" value="Aminotransferase_I/II_large"/>
</dbReference>
<accession>A0ABV3V5F4</accession>
<gene>
    <name evidence="2" type="ORF">VVR66_14875</name>
</gene>
<dbReference type="Proteomes" id="UP001558481">
    <property type="component" value="Unassembled WGS sequence"/>
</dbReference>